<keyword evidence="3" id="KW-1185">Reference proteome</keyword>
<comment type="caution">
    <text evidence="2">The sequence shown here is derived from an EMBL/GenBank/DDBJ whole genome shotgun (WGS) entry which is preliminary data.</text>
</comment>
<organism evidence="2 3">
    <name type="scientific">Trinickia terrae</name>
    <dbReference type="NCBI Taxonomy" id="2571161"/>
    <lineage>
        <taxon>Bacteria</taxon>
        <taxon>Pseudomonadati</taxon>
        <taxon>Pseudomonadota</taxon>
        <taxon>Betaproteobacteria</taxon>
        <taxon>Burkholderiales</taxon>
        <taxon>Burkholderiaceae</taxon>
        <taxon>Trinickia</taxon>
    </lineage>
</organism>
<keyword evidence="1" id="KW-0732">Signal</keyword>
<name>A0A4U1I3G4_9BURK</name>
<accession>A0A4U1I3G4</accession>
<feature type="chain" id="PRO_5020345579" evidence="1">
    <location>
        <begin position="28"/>
        <end position="110"/>
    </location>
</feature>
<sequence>MVTTRSRWIAIALIAGAGIGTSSVALAHVDIGVDIGVPGVVYAPAPVYEAPPPVIYAPQPAVVVAPGWYDDRYYDGHRYWERREWEEHHDHGWHHGWRHDHGWHHGDDDD</sequence>
<gene>
    <name evidence="2" type="ORF">FAZ69_15970</name>
</gene>
<reference evidence="2 3" key="1">
    <citation type="submission" date="2019-04" db="EMBL/GenBank/DDBJ databases">
        <title>Trinickia sp. 7GSK02, isolated from subtropical forest soil.</title>
        <authorList>
            <person name="Gao Z.-H."/>
            <person name="Qiu L.-H."/>
        </authorList>
    </citation>
    <scope>NUCLEOTIDE SEQUENCE [LARGE SCALE GENOMIC DNA]</scope>
    <source>
        <strain evidence="2 3">7GSK02</strain>
    </source>
</reference>
<evidence type="ECO:0000313" key="2">
    <source>
        <dbReference type="EMBL" id="TKC87776.1"/>
    </source>
</evidence>
<evidence type="ECO:0000313" key="3">
    <source>
        <dbReference type="Proteomes" id="UP000305539"/>
    </source>
</evidence>
<proteinExistence type="predicted"/>
<protein>
    <submittedName>
        <fullName evidence="2">Uncharacterized protein</fullName>
    </submittedName>
</protein>
<evidence type="ECO:0000256" key="1">
    <source>
        <dbReference type="SAM" id="SignalP"/>
    </source>
</evidence>
<feature type="signal peptide" evidence="1">
    <location>
        <begin position="1"/>
        <end position="27"/>
    </location>
</feature>
<dbReference type="Proteomes" id="UP000305539">
    <property type="component" value="Unassembled WGS sequence"/>
</dbReference>
<dbReference type="AlphaFoldDB" id="A0A4U1I3G4"/>
<dbReference type="RefSeq" id="WP_136896040.1">
    <property type="nucleotide sequence ID" value="NZ_SWJE01000008.1"/>
</dbReference>
<dbReference type="EMBL" id="SWJE01000008">
    <property type="protein sequence ID" value="TKC87776.1"/>
    <property type="molecule type" value="Genomic_DNA"/>
</dbReference>